<evidence type="ECO:0000256" key="2">
    <source>
        <dbReference type="SAM" id="SignalP"/>
    </source>
</evidence>
<sequence length="587" mass="62923">MHTSSPLRRRPLALTLALGAIIPLAIGLAACTEAPAATVAGDTEAVTHDENDRVPEGAAWTQHYFSSAPGLDGEEVELHADVLLPDDLDEGEQVPVILSVGSYFGHSGEITDEDWTHPGPSDRFADLIEGGDLFDERYAFVMVDLRGFGGSTGCLDFMGDGEQADVAAAIEWAASQPWSTGDVGMYGKSYDAITGIVGTVLEPESLRAVVAQAPIWDMYRNNRSGGVPRLPLTVAVQTYNEIAALEQLPADTERYRENAAYEQSHPECVAINTLSAQTADPASPYWTSRDFAARVDGSTTPLLFTQGWAEWNTESEAMEEFLANHEGPVRGWFGPWDHIRGNEVDEDGTVETGREGWFDEVMAFYDEHLKGVEPTEEHPAFVIQDNMGSWRAQDDWPLVDAAVDLSLEGGSYLDDGAEGDPTVDTGNRFVQTSAPVSADTRFTGTPSMSLTSEGHGNLMVKLYDVAPDGTAVLINEQVAAVTPGEVTLEMKAGDWWLAAGHALAVQIGTIEAGPLSDWIDTPSNERVAVSDVQLQLALQDPAADVDIPGERALYLDSYLAISTATLPEAPTTFTIDGAEGGTSSGGE</sequence>
<dbReference type="Proteomes" id="UP001324533">
    <property type="component" value="Chromosome"/>
</dbReference>
<reference evidence="4 5" key="1">
    <citation type="submission" date="2023-06" db="EMBL/GenBank/DDBJ databases">
        <title>Rock-solubilizing bacteria, Microbacterium invictum, promotes re-establishment of vegetation in rocky wasteland by accelerating rock bio-weathering and reshaping soil bacterial community.</title>
        <authorList>
            <person name="Liu C."/>
        </authorList>
    </citation>
    <scope>NUCLEOTIDE SEQUENCE [LARGE SCALE GENOMIC DNA]</scope>
    <source>
        <strain evidence="4 5">X-18</strain>
    </source>
</reference>
<keyword evidence="5" id="KW-1185">Reference proteome</keyword>
<organism evidence="4 5">
    <name type="scientific">Microbacterium invictum</name>
    <dbReference type="NCBI Taxonomy" id="515415"/>
    <lineage>
        <taxon>Bacteria</taxon>
        <taxon>Bacillati</taxon>
        <taxon>Actinomycetota</taxon>
        <taxon>Actinomycetes</taxon>
        <taxon>Micrococcales</taxon>
        <taxon>Microbacteriaceae</taxon>
        <taxon>Microbacterium</taxon>
    </lineage>
</organism>
<dbReference type="Gene3D" id="3.40.50.1820">
    <property type="entry name" value="alpha/beta hydrolase"/>
    <property type="match status" value="2"/>
</dbReference>
<keyword evidence="1 4" id="KW-0378">Hydrolase</keyword>
<evidence type="ECO:0000256" key="1">
    <source>
        <dbReference type="ARBA" id="ARBA00022801"/>
    </source>
</evidence>
<keyword evidence="2" id="KW-0732">Signal</keyword>
<dbReference type="InterPro" id="IPR000383">
    <property type="entry name" value="Xaa-Pro-like_dom"/>
</dbReference>
<evidence type="ECO:0000313" key="5">
    <source>
        <dbReference type="Proteomes" id="UP001324533"/>
    </source>
</evidence>
<name>A0ABZ0V8C0_9MICO</name>
<dbReference type="InterPro" id="IPR008979">
    <property type="entry name" value="Galactose-bd-like_sf"/>
</dbReference>
<dbReference type="SMART" id="SM00939">
    <property type="entry name" value="PepX_C"/>
    <property type="match status" value="1"/>
</dbReference>
<protein>
    <submittedName>
        <fullName evidence="4">CocE/NonD family hydrolase</fullName>
    </submittedName>
</protein>
<dbReference type="NCBIfam" id="TIGR00976">
    <property type="entry name" value="CocE_NonD"/>
    <property type="match status" value="1"/>
</dbReference>
<dbReference type="Pfam" id="PF02129">
    <property type="entry name" value="Peptidase_S15"/>
    <property type="match status" value="1"/>
</dbReference>
<accession>A0ABZ0V8C0</accession>
<feature type="signal peptide" evidence="2">
    <location>
        <begin position="1"/>
        <end position="29"/>
    </location>
</feature>
<feature type="chain" id="PRO_5046684636" evidence="2">
    <location>
        <begin position="30"/>
        <end position="587"/>
    </location>
</feature>
<evidence type="ECO:0000259" key="3">
    <source>
        <dbReference type="SMART" id="SM00939"/>
    </source>
</evidence>
<dbReference type="GO" id="GO:0016787">
    <property type="term" value="F:hydrolase activity"/>
    <property type="evidence" value="ECO:0007669"/>
    <property type="project" value="UniProtKB-KW"/>
</dbReference>
<dbReference type="Pfam" id="PF08530">
    <property type="entry name" value="PepX_C"/>
    <property type="match status" value="1"/>
</dbReference>
<evidence type="ECO:0000313" key="4">
    <source>
        <dbReference type="EMBL" id="WQB69852.1"/>
    </source>
</evidence>
<dbReference type="SUPFAM" id="SSF49785">
    <property type="entry name" value="Galactose-binding domain-like"/>
    <property type="match status" value="1"/>
</dbReference>
<dbReference type="InterPro" id="IPR013736">
    <property type="entry name" value="Xaa-Pro_dipept_C"/>
</dbReference>
<dbReference type="EMBL" id="CP139779">
    <property type="protein sequence ID" value="WQB69852.1"/>
    <property type="molecule type" value="Genomic_DNA"/>
</dbReference>
<dbReference type="InterPro" id="IPR029058">
    <property type="entry name" value="AB_hydrolase_fold"/>
</dbReference>
<dbReference type="InterPro" id="IPR005674">
    <property type="entry name" value="CocE/Ser_esterase"/>
</dbReference>
<dbReference type="RefSeq" id="WP_322409979.1">
    <property type="nucleotide sequence ID" value="NZ_CP139779.1"/>
</dbReference>
<gene>
    <name evidence="4" type="ORF">T9R20_14300</name>
</gene>
<dbReference type="SUPFAM" id="SSF53474">
    <property type="entry name" value="alpha/beta-Hydrolases"/>
    <property type="match status" value="1"/>
</dbReference>
<proteinExistence type="predicted"/>
<feature type="domain" description="Xaa-Pro dipeptidyl-peptidase C-terminal" evidence="3">
    <location>
        <begin position="362"/>
        <end position="544"/>
    </location>
</feature>